<evidence type="ECO:0000256" key="3">
    <source>
        <dbReference type="ARBA" id="ARBA00022448"/>
    </source>
</evidence>
<evidence type="ECO:0000256" key="7">
    <source>
        <dbReference type="ARBA" id="ARBA00023237"/>
    </source>
</evidence>
<dbReference type="InterPro" id="IPR003423">
    <property type="entry name" value="OMP_efflux"/>
</dbReference>
<evidence type="ECO:0000313" key="10">
    <source>
        <dbReference type="EMBL" id="SDN46772.1"/>
    </source>
</evidence>
<keyword evidence="8" id="KW-0175">Coiled coil</keyword>
<keyword evidence="7" id="KW-0998">Cell outer membrane</keyword>
<dbReference type="SUPFAM" id="SSF56954">
    <property type="entry name" value="Outer membrane efflux proteins (OEP)"/>
    <property type="match status" value="1"/>
</dbReference>
<dbReference type="GO" id="GO:0009279">
    <property type="term" value="C:cell outer membrane"/>
    <property type="evidence" value="ECO:0007669"/>
    <property type="project" value="UniProtKB-SubCell"/>
</dbReference>
<dbReference type="STRING" id="206665.SAMN04488516_102223"/>
<dbReference type="PANTHER" id="PTHR30026:SF20">
    <property type="entry name" value="OUTER MEMBRANE PROTEIN TOLC"/>
    <property type="match status" value="1"/>
</dbReference>
<keyword evidence="9" id="KW-0732">Signal</keyword>
<dbReference type="Gene3D" id="1.20.1600.10">
    <property type="entry name" value="Outer membrane efflux proteins (OEP)"/>
    <property type="match status" value="1"/>
</dbReference>
<organism evidence="10 11">
    <name type="scientific">Desulfonauticus submarinus</name>
    <dbReference type="NCBI Taxonomy" id="206665"/>
    <lineage>
        <taxon>Bacteria</taxon>
        <taxon>Pseudomonadati</taxon>
        <taxon>Thermodesulfobacteriota</taxon>
        <taxon>Desulfovibrionia</taxon>
        <taxon>Desulfovibrionales</taxon>
        <taxon>Desulfonauticaceae</taxon>
        <taxon>Desulfonauticus</taxon>
    </lineage>
</organism>
<evidence type="ECO:0000256" key="9">
    <source>
        <dbReference type="SAM" id="SignalP"/>
    </source>
</evidence>
<dbReference type="AlphaFoldDB" id="A0A1H0BMF7"/>
<keyword evidence="5" id="KW-0812">Transmembrane</keyword>
<keyword evidence="6" id="KW-0472">Membrane</keyword>
<dbReference type="InterPro" id="IPR051906">
    <property type="entry name" value="TolC-like"/>
</dbReference>
<dbReference type="OrthoDB" id="21543at2"/>
<evidence type="ECO:0000313" key="11">
    <source>
        <dbReference type="Proteomes" id="UP000199602"/>
    </source>
</evidence>
<comment type="subcellular location">
    <subcellularLocation>
        <location evidence="1">Cell outer membrane</location>
    </subcellularLocation>
</comment>
<evidence type="ECO:0000256" key="6">
    <source>
        <dbReference type="ARBA" id="ARBA00023136"/>
    </source>
</evidence>
<dbReference type="GO" id="GO:1990281">
    <property type="term" value="C:efflux pump complex"/>
    <property type="evidence" value="ECO:0007669"/>
    <property type="project" value="TreeGrafter"/>
</dbReference>
<accession>A0A1H0BMF7</accession>
<dbReference type="Pfam" id="PF02321">
    <property type="entry name" value="OEP"/>
    <property type="match status" value="2"/>
</dbReference>
<evidence type="ECO:0000256" key="8">
    <source>
        <dbReference type="SAM" id="Coils"/>
    </source>
</evidence>
<evidence type="ECO:0000256" key="4">
    <source>
        <dbReference type="ARBA" id="ARBA00022452"/>
    </source>
</evidence>
<dbReference type="Proteomes" id="UP000199602">
    <property type="component" value="Unassembled WGS sequence"/>
</dbReference>
<keyword evidence="4" id="KW-1134">Transmembrane beta strand</keyword>
<name>A0A1H0BMF7_9BACT</name>
<keyword evidence="11" id="KW-1185">Reference proteome</keyword>
<sequence length="415" mass="47702">MRKIILLFILLLVTSNGFALTLQQAIEVALKQSPDVLIQRHKEVEAKEQKRAKIATSYGKISAVGSYTYYNLPRTLAPITPPIKPDIVTSKGIYSLGLKYSLPLFKGFQDVIAINISSLEKNIAQIKYNLTKAQLIFNIKSLFYKILSLKDQLRTLETYRNALNVLYNNTQLEVRVGRKASIDLLKIKSDLEEVDFNIVNIKNSINSLKSALAFTIGVDRVKKVEDVDIKQDMDFNFKIKDTYKYKLAKAELYKANQNVLKSKTLYLPRINFSVYYGNNYAREEKKELWQVGLTCDWLLFDFGAREAEIAKANSLKMSALLRLEKTAMEIKNLIVDIQNKIKTERERIRSLKSQLVFLQKVRKVEEIKYKNGVSNMYDLLLSIAKEKQAQNSLVEAKYNLNIHQAYLEYIVKGAK</sequence>
<gene>
    <name evidence="10" type="ORF">SAMN04488516_102223</name>
</gene>
<dbReference type="EMBL" id="FNIN01000002">
    <property type="protein sequence ID" value="SDN46772.1"/>
    <property type="molecule type" value="Genomic_DNA"/>
</dbReference>
<protein>
    <submittedName>
        <fullName evidence="10">Outer membrane protein TolC</fullName>
    </submittedName>
</protein>
<proteinExistence type="inferred from homology"/>
<evidence type="ECO:0000256" key="2">
    <source>
        <dbReference type="ARBA" id="ARBA00007613"/>
    </source>
</evidence>
<dbReference type="GO" id="GO:0015288">
    <property type="term" value="F:porin activity"/>
    <property type="evidence" value="ECO:0007669"/>
    <property type="project" value="TreeGrafter"/>
</dbReference>
<dbReference type="RefSeq" id="WP_092063477.1">
    <property type="nucleotide sequence ID" value="NZ_FNIN01000002.1"/>
</dbReference>
<keyword evidence="3" id="KW-0813">Transport</keyword>
<evidence type="ECO:0000256" key="5">
    <source>
        <dbReference type="ARBA" id="ARBA00022692"/>
    </source>
</evidence>
<dbReference type="GO" id="GO:0015562">
    <property type="term" value="F:efflux transmembrane transporter activity"/>
    <property type="evidence" value="ECO:0007669"/>
    <property type="project" value="InterPro"/>
</dbReference>
<reference evidence="10 11" key="1">
    <citation type="submission" date="2016-10" db="EMBL/GenBank/DDBJ databases">
        <authorList>
            <person name="de Groot N.N."/>
        </authorList>
    </citation>
    <scope>NUCLEOTIDE SEQUENCE [LARGE SCALE GENOMIC DNA]</scope>
    <source>
        <strain evidence="10 11">DSM 15269</strain>
    </source>
</reference>
<evidence type="ECO:0000256" key="1">
    <source>
        <dbReference type="ARBA" id="ARBA00004442"/>
    </source>
</evidence>
<feature type="signal peptide" evidence="9">
    <location>
        <begin position="1"/>
        <end position="19"/>
    </location>
</feature>
<feature type="chain" id="PRO_5011696095" evidence="9">
    <location>
        <begin position="20"/>
        <end position="415"/>
    </location>
</feature>
<feature type="coiled-coil region" evidence="8">
    <location>
        <begin position="320"/>
        <end position="361"/>
    </location>
</feature>
<dbReference type="PANTHER" id="PTHR30026">
    <property type="entry name" value="OUTER MEMBRANE PROTEIN TOLC"/>
    <property type="match status" value="1"/>
</dbReference>
<comment type="similarity">
    <text evidence="2">Belongs to the outer membrane factor (OMF) (TC 1.B.17) family.</text>
</comment>